<dbReference type="HOGENOM" id="CLU_091071_2_0_1"/>
<dbReference type="PANTHER" id="PTHR10122">
    <property type="entry name" value="CYTOCHROME C OXIDASE SUBUNIT 5B, MITOCHONDRIAL"/>
    <property type="match status" value="1"/>
</dbReference>
<dbReference type="GO" id="GO:0006123">
    <property type="term" value="P:mitochondrial electron transport, cytochrome c to oxygen"/>
    <property type="evidence" value="ECO:0007669"/>
    <property type="project" value="InterPro"/>
</dbReference>
<dbReference type="OrthoDB" id="10249250at2759"/>
<dbReference type="GO" id="GO:0005740">
    <property type="term" value="C:mitochondrial envelope"/>
    <property type="evidence" value="ECO:0007669"/>
    <property type="project" value="InterPro"/>
</dbReference>
<reference evidence="6" key="2">
    <citation type="submission" date="2015-01" db="EMBL/GenBank/DDBJ databases">
        <title>Evolutionary Origins and Diversification of the Mycorrhizal Mutualists.</title>
        <authorList>
            <consortium name="DOE Joint Genome Institute"/>
            <consortium name="Mycorrhizal Genomics Consortium"/>
            <person name="Kohler A."/>
            <person name="Kuo A."/>
            <person name="Nagy L.G."/>
            <person name="Floudas D."/>
            <person name="Copeland A."/>
            <person name="Barry K.W."/>
            <person name="Cichocki N."/>
            <person name="Veneault-Fourrey C."/>
            <person name="LaButti K."/>
            <person name="Lindquist E.A."/>
            <person name="Lipzen A."/>
            <person name="Lundell T."/>
            <person name="Morin E."/>
            <person name="Murat C."/>
            <person name="Riley R."/>
            <person name="Ohm R."/>
            <person name="Sun H."/>
            <person name="Tunlid A."/>
            <person name="Henrissat B."/>
            <person name="Grigoriev I.V."/>
            <person name="Hibbett D.S."/>
            <person name="Martin F."/>
        </authorList>
    </citation>
    <scope>NUCLEOTIDE SEQUENCE [LARGE SCALE GENOMIC DNA]</scope>
    <source>
        <strain evidence="6">F 1598</strain>
    </source>
</reference>
<dbReference type="PROSITE" id="PS51359">
    <property type="entry name" value="COX5B_2"/>
    <property type="match status" value="1"/>
</dbReference>
<feature type="region of interest" description="Disordered" evidence="4">
    <location>
        <begin position="37"/>
        <end position="61"/>
    </location>
</feature>
<dbReference type="AlphaFoldDB" id="A0A0C3F2K8"/>
<feature type="binding site" evidence="3">
    <location>
        <position position="124"/>
    </location>
    <ligand>
        <name>Zn(2+)</name>
        <dbReference type="ChEBI" id="CHEBI:29105"/>
    </ligand>
</feature>
<keyword evidence="1 3" id="KW-0479">Metal-binding</keyword>
<dbReference type="STRING" id="765440.A0A0C3F2K8"/>
<proteinExistence type="predicted"/>
<dbReference type="Proteomes" id="UP000054166">
    <property type="component" value="Unassembled WGS sequence"/>
</dbReference>
<dbReference type="CDD" id="cd00924">
    <property type="entry name" value="Cyt_c_Oxidase_Vb"/>
    <property type="match status" value="1"/>
</dbReference>
<dbReference type="InParanoid" id="A0A0C3F2K8"/>
<feature type="binding site" evidence="3">
    <location>
        <position position="116"/>
    </location>
    <ligand>
        <name>Zn(2+)</name>
        <dbReference type="ChEBI" id="CHEBI:29105"/>
    </ligand>
</feature>
<evidence type="ECO:0000256" key="1">
    <source>
        <dbReference type="ARBA" id="ARBA00022723"/>
    </source>
</evidence>
<dbReference type="FunCoup" id="A0A0C3F2K8">
    <property type="interactions" value="214"/>
</dbReference>
<evidence type="ECO:0000256" key="2">
    <source>
        <dbReference type="ARBA" id="ARBA00022833"/>
    </source>
</evidence>
<name>A0A0C3F2K8_PILCF</name>
<dbReference type="GO" id="GO:0045277">
    <property type="term" value="C:respiratory chain complex IV"/>
    <property type="evidence" value="ECO:0007669"/>
    <property type="project" value="InterPro"/>
</dbReference>
<dbReference type="InterPro" id="IPR002124">
    <property type="entry name" value="Cyt_c_oxidase_su5b"/>
</dbReference>
<evidence type="ECO:0000256" key="3">
    <source>
        <dbReference type="PIRSR" id="PIRSR602124-2"/>
    </source>
</evidence>
<dbReference type="Pfam" id="PF01215">
    <property type="entry name" value="COX5B"/>
    <property type="match status" value="1"/>
</dbReference>
<organism evidence="5 6">
    <name type="scientific">Piloderma croceum (strain F 1598)</name>
    <dbReference type="NCBI Taxonomy" id="765440"/>
    <lineage>
        <taxon>Eukaryota</taxon>
        <taxon>Fungi</taxon>
        <taxon>Dikarya</taxon>
        <taxon>Basidiomycota</taxon>
        <taxon>Agaricomycotina</taxon>
        <taxon>Agaricomycetes</taxon>
        <taxon>Agaricomycetidae</taxon>
        <taxon>Atheliales</taxon>
        <taxon>Atheliaceae</taxon>
        <taxon>Piloderma</taxon>
    </lineage>
</organism>
<gene>
    <name evidence="5" type="ORF">PILCRDRAFT_99164</name>
</gene>
<dbReference type="PANTHER" id="PTHR10122:SF0">
    <property type="entry name" value="CYTOCHROME C OXIDASE SUBUNIT 5B, ISOFORM A-RELATED"/>
    <property type="match status" value="1"/>
</dbReference>
<accession>A0A0C3F2K8</accession>
<keyword evidence="6" id="KW-1185">Reference proteome</keyword>
<sequence length="166" mass="17780">MLQAAVRAVVRPAAQATRSTIKSTSSIPKHAIRTFSTTPARLSGGAEPPKLFGPGAPAGEVPSDELQATGLARLELLAEMQGVSLFDEEPLDSSRLGTLDDPVKVYSLDTQRIIGCTGSPADSHELHWFTLTDQKNRRCPECGSVYTLDFQGDRELLAAQDAAAHH</sequence>
<evidence type="ECO:0000256" key="4">
    <source>
        <dbReference type="SAM" id="MobiDB-lite"/>
    </source>
</evidence>
<dbReference type="Gene3D" id="2.60.11.10">
    <property type="entry name" value="Cytochrome c oxidase, subunit Vb"/>
    <property type="match status" value="1"/>
</dbReference>
<dbReference type="InterPro" id="IPR036972">
    <property type="entry name" value="Cyt_c_oxidase_su5b_sf"/>
</dbReference>
<evidence type="ECO:0000313" key="6">
    <source>
        <dbReference type="Proteomes" id="UP000054166"/>
    </source>
</evidence>
<protein>
    <submittedName>
        <fullName evidence="5">Uncharacterized protein</fullName>
    </submittedName>
</protein>
<dbReference type="SUPFAM" id="SSF57802">
    <property type="entry name" value="Rubredoxin-like"/>
    <property type="match status" value="1"/>
</dbReference>
<dbReference type="GO" id="GO:0046872">
    <property type="term" value="F:metal ion binding"/>
    <property type="evidence" value="ECO:0007669"/>
    <property type="project" value="UniProtKB-KW"/>
</dbReference>
<feature type="binding site" evidence="3">
    <location>
        <position position="142"/>
    </location>
    <ligand>
        <name>Zn(2+)</name>
        <dbReference type="ChEBI" id="CHEBI:29105"/>
    </ligand>
</feature>
<feature type="binding site" evidence="3">
    <location>
        <position position="139"/>
    </location>
    <ligand>
        <name>Zn(2+)</name>
        <dbReference type="ChEBI" id="CHEBI:29105"/>
    </ligand>
</feature>
<dbReference type="EMBL" id="KN833062">
    <property type="protein sequence ID" value="KIM74309.1"/>
    <property type="molecule type" value="Genomic_DNA"/>
</dbReference>
<reference evidence="5 6" key="1">
    <citation type="submission" date="2014-04" db="EMBL/GenBank/DDBJ databases">
        <authorList>
            <consortium name="DOE Joint Genome Institute"/>
            <person name="Kuo A."/>
            <person name="Tarkka M."/>
            <person name="Buscot F."/>
            <person name="Kohler A."/>
            <person name="Nagy L.G."/>
            <person name="Floudas D."/>
            <person name="Copeland A."/>
            <person name="Barry K.W."/>
            <person name="Cichocki N."/>
            <person name="Veneault-Fourrey C."/>
            <person name="LaButti K."/>
            <person name="Lindquist E.A."/>
            <person name="Lipzen A."/>
            <person name="Lundell T."/>
            <person name="Morin E."/>
            <person name="Murat C."/>
            <person name="Sun H."/>
            <person name="Tunlid A."/>
            <person name="Henrissat B."/>
            <person name="Grigoriev I.V."/>
            <person name="Hibbett D.S."/>
            <person name="Martin F."/>
            <person name="Nordberg H.P."/>
            <person name="Cantor M.N."/>
            <person name="Hua S.X."/>
        </authorList>
    </citation>
    <scope>NUCLEOTIDE SEQUENCE [LARGE SCALE GENOMIC DNA]</scope>
    <source>
        <strain evidence="5 6">F 1598</strain>
    </source>
</reference>
<keyword evidence="2 3" id="KW-0862">Zinc</keyword>
<evidence type="ECO:0000313" key="5">
    <source>
        <dbReference type="EMBL" id="KIM74309.1"/>
    </source>
</evidence>